<organism evidence="2 3">
    <name type="scientific">Anabarilius grahami</name>
    <name type="common">Kanglang fish</name>
    <name type="synonym">Barilius grahami</name>
    <dbReference type="NCBI Taxonomy" id="495550"/>
    <lineage>
        <taxon>Eukaryota</taxon>
        <taxon>Metazoa</taxon>
        <taxon>Chordata</taxon>
        <taxon>Craniata</taxon>
        <taxon>Vertebrata</taxon>
        <taxon>Euteleostomi</taxon>
        <taxon>Actinopterygii</taxon>
        <taxon>Neopterygii</taxon>
        <taxon>Teleostei</taxon>
        <taxon>Ostariophysi</taxon>
        <taxon>Cypriniformes</taxon>
        <taxon>Xenocyprididae</taxon>
        <taxon>Xenocypridinae</taxon>
        <taxon>Xenocypridinae incertae sedis</taxon>
        <taxon>Anabarilius</taxon>
    </lineage>
</organism>
<comment type="caution">
    <text evidence="2">The sequence shown here is derived from an EMBL/GenBank/DDBJ whole genome shotgun (WGS) entry which is preliminary data.</text>
</comment>
<proteinExistence type="predicted"/>
<dbReference type="EMBL" id="RJVU01032893">
    <property type="protein sequence ID" value="ROL48195.1"/>
    <property type="molecule type" value="Genomic_DNA"/>
</dbReference>
<sequence length="292" mass="32465">MSAPLLRGGRGPRLRGVGERGRGQGHGPRQRQQQHRVSNEIRAIVVDHVINHGMTMTEAATMIKPNLRRSTVASIIRTFRNENRIVTRPNSGGRSKILTDQQEQAVVDLVRARNYIRLTEIRQHILDNEDTFNNVGSISLLTIARILKRHQDTEPEHSYTKGMKMGILSIVKDDVASIHSNPNVRAVLEERARAVLEERARAVLEERARAVLEERARAVLEECARRALGGLASWLSARAALEERTRRDPTGLESWLNARAVLEELTRWASAGLTAWAAAAGLTAAGQTKGAR</sequence>
<evidence type="ECO:0000313" key="2">
    <source>
        <dbReference type="EMBL" id="ROL48195.1"/>
    </source>
</evidence>
<dbReference type="InterPro" id="IPR009057">
    <property type="entry name" value="Homeodomain-like_sf"/>
</dbReference>
<reference evidence="2 3" key="1">
    <citation type="submission" date="2018-10" db="EMBL/GenBank/DDBJ databases">
        <title>Genome assembly for a Yunnan-Guizhou Plateau 3E fish, Anabarilius grahami (Regan), and its evolutionary and genetic applications.</title>
        <authorList>
            <person name="Jiang W."/>
        </authorList>
    </citation>
    <scope>NUCLEOTIDE SEQUENCE [LARGE SCALE GENOMIC DNA]</scope>
    <source>
        <strain evidence="2">AG-KIZ</strain>
        <tissue evidence="2">Muscle</tissue>
    </source>
</reference>
<evidence type="ECO:0000256" key="1">
    <source>
        <dbReference type="SAM" id="MobiDB-lite"/>
    </source>
</evidence>
<feature type="region of interest" description="Disordered" evidence="1">
    <location>
        <begin position="1"/>
        <end position="38"/>
    </location>
</feature>
<protein>
    <submittedName>
        <fullName evidence="2">Uncharacterized protein</fullName>
    </submittedName>
</protein>
<dbReference type="AlphaFoldDB" id="A0A3N0YPS2"/>
<dbReference type="Proteomes" id="UP000281406">
    <property type="component" value="Unassembled WGS sequence"/>
</dbReference>
<dbReference type="OrthoDB" id="8929496at2759"/>
<keyword evidence="3" id="KW-1185">Reference proteome</keyword>
<accession>A0A3N0YPS2</accession>
<dbReference type="SUPFAM" id="SSF46689">
    <property type="entry name" value="Homeodomain-like"/>
    <property type="match status" value="1"/>
</dbReference>
<name>A0A3N0YPS2_ANAGA</name>
<gene>
    <name evidence="2" type="ORF">DPX16_6690</name>
</gene>
<evidence type="ECO:0000313" key="3">
    <source>
        <dbReference type="Proteomes" id="UP000281406"/>
    </source>
</evidence>